<feature type="compositionally biased region" description="Basic and acidic residues" evidence="1">
    <location>
        <begin position="210"/>
        <end position="219"/>
    </location>
</feature>
<organism evidence="2 3">
    <name type="scientific">Datura stramonium</name>
    <name type="common">Jimsonweed</name>
    <name type="synonym">Common thornapple</name>
    <dbReference type="NCBI Taxonomy" id="4076"/>
    <lineage>
        <taxon>Eukaryota</taxon>
        <taxon>Viridiplantae</taxon>
        <taxon>Streptophyta</taxon>
        <taxon>Embryophyta</taxon>
        <taxon>Tracheophyta</taxon>
        <taxon>Spermatophyta</taxon>
        <taxon>Magnoliopsida</taxon>
        <taxon>eudicotyledons</taxon>
        <taxon>Gunneridae</taxon>
        <taxon>Pentapetalae</taxon>
        <taxon>asterids</taxon>
        <taxon>lamiids</taxon>
        <taxon>Solanales</taxon>
        <taxon>Solanaceae</taxon>
        <taxon>Solanoideae</taxon>
        <taxon>Datureae</taxon>
        <taxon>Datura</taxon>
    </lineage>
</organism>
<evidence type="ECO:0000256" key="1">
    <source>
        <dbReference type="SAM" id="MobiDB-lite"/>
    </source>
</evidence>
<name>A0ABS8T540_DATST</name>
<evidence type="ECO:0000313" key="3">
    <source>
        <dbReference type="Proteomes" id="UP000823775"/>
    </source>
</evidence>
<reference evidence="2 3" key="1">
    <citation type="journal article" date="2021" name="BMC Genomics">
        <title>Datura genome reveals duplications of psychoactive alkaloid biosynthetic genes and high mutation rate following tissue culture.</title>
        <authorList>
            <person name="Rajewski A."/>
            <person name="Carter-House D."/>
            <person name="Stajich J."/>
            <person name="Litt A."/>
        </authorList>
    </citation>
    <scope>NUCLEOTIDE SEQUENCE [LARGE SCALE GENOMIC DNA]</scope>
    <source>
        <strain evidence="2">AR-01</strain>
    </source>
</reference>
<dbReference type="EMBL" id="JACEIK010001070">
    <property type="protein sequence ID" value="MCD7465692.1"/>
    <property type="molecule type" value="Genomic_DNA"/>
</dbReference>
<protein>
    <submittedName>
        <fullName evidence="2">Uncharacterized protein</fullName>
    </submittedName>
</protein>
<evidence type="ECO:0000313" key="2">
    <source>
        <dbReference type="EMBL" id="MCD7465692.1"/>
    </source>
</evidence>
<accession>A0ABS8T540</accession>
<dbReference type="Proteomes" id="UP000823775">
    <property type="component" value="Unassembled WGS sequence"/>
</dbReference>
<feature type="region of interest" description="Disordered" evidence="1">
    <location>
        <begin position="201"/>
        <end position="233"/>
    </location>
</feature>
<keyword evidence="3" id="KW-1185">Reference proteome</keyword>
<comment type="caution">
    <text evidence="2">The sequence shown here is derived from an EMBL/GenBank/DDBJ whole genome shotgun (WGS) entry which is preliminary data.</text>
</comment>
<feature type="compositionally biased region" description="Polar residues" evidence="1">
    <location>
        <begin position="224"/>
        <end position="233"/>
    </location>
</feature>
<gene>
    <name evidence="2" type="ORF">HAX54_001770</name>
</gene>
<sequence>MNVPICDRGERWLDIGAASPAWIGRKGFAFRSLFEAGLDERGQVRDSSFFRLERLTPLSLKGRSRRSESKGQRVIFEGYYASLFIVECKVDSIYKRRSTGDTQIALTDTREGEVVFLSSRHTVRLKALRRRGGAVIYVITVFVGRCSGRALSFLCPLVLPNKTDFYQPAKGCQAGPGTKNESISVHRKLLAGGRSTVRAQCSGVGSDSTKLYDQRDQSARRAGYSSSGETKSSLLLTEPSVRGPSSTCYEAPVFGGSPLLDLERRTSGQGKAQCAWCKWLSFS</sequence>
<proteinExistence type="predicted"/>